<evidence type="ECO:0000313" key="2">
    <source>
        <dbReference type="Proteomes" id="UP000324574"/>
    </source>
</evidence>
<protein>
    <submittedName>
        <fullName evidence="1">Uncharacterized protein</fullName>
    </submittedName>
</protein>
<dbReference type="EMBL" id="SAYG01000003">
    <property type="protein sequence ID" value="TXJ46352.1"/>
    <property type="molecule type" value="Genomic_DNA"/>
</dbReference>
<accession>A0A5C8FAU6</accession>
<dbReference type="Proteomes" id="UP000324574">
    <property type="component" value="Unassembled WGS sequence"/>
</dbReference>
<organism evidence="1 2">
    <name type="scientific">Brachyspira aalborgi</name>
    <dbReference type="NCBI Taxonomy" id="29522"/>
    <lineage>
        <taxon>Bacteria</taxon>
        <taxon>Pseudomonadati</taxon>
        <taxon>Spirochaetota</taxon>
        <taxon>Spirochaetia</taxon>
        <taxon>Brachyspirales</taxon>
        <taxon>Brachyspiraceae</taxon>
        <taxon>Brachyspira</taxon>
    </lineage>
</organism>
<evidence type="ECO:0000313" key="1">
    <source>
        <dbReference type="EMBL" id="TXJ46352.1"/>
    </source>
</evidence>
<gene>
    <name evidence="1" type="ORF">EPJ70_01240</name>
</gene>
<sequence length="80" mass="9700">MLNINSKEDLKNIYYDIKNDINDILIDASNVNMEKEEDTIFIMGLIKEMEKLNKKFDEDIDFLEKNAEWEKFTIAFFWRN</sequence>
<proteinExistence type="predicted"/>
<name>A0A5C8FAU6_9SPIR</name>
<dbReference type="AlphaFoldDB" id="A0A5C8FAU6"/>
<dbReference type="RefSeq" id="WP_147525717.1">
    <property type="nucleotide sequence ID" value="NZ_SAYG01000003.1"/>
</dbReference>
<reference evidence="1 2" key="1">
    <citation type="journal article" date="1992" name="Lakartidningen">
        <title>[Penicillin V and not amoxicillin is the first choice preparation in acute otitis].</title>
        <authorList>
            <person name="Kamme C."/>
            <person name="Lundgren K."/>
            <person name="Prellner K."/>
        </authorList>
    </citation>
    <scope>NUCLEOTIDE SEQUENCE [LARGE SCALE GENOMIC DNA]</scope>
    <source>
        <strain evidence="1 2">PC3714II</strain>
    </source>
</reference>
<comment type="caution">
    <text evidence="1">The sequence shown here is derived from an EMBL/GenBank/DDBJ whole genome shotgun (WGS) entry which is preliminary data.</text>
</comment>